<dbReference type="PIRSF" id="PIRSF000137">
    <property type="entry name" value="Alcohol_oxidase"/>
    <property type="match status" value="1"/>
</dbReference>
<dbReference type="InterPro" id="IPR036188">
    <property type="entry name" value="FAD/NAD-bd_sf"/>
</dbReference>
<dbReference type="Gene3D" id="3.50.50.60">
    <property type="entry name" value="FAD/NAD(P)-binding domain"/>
    <property type="match status" value="2"/>
</dbReference>
<evidence type="ECO:0000313" key="7">
    <source>
        <dbReference type="EMBL" id="KAJ7326356.1"/>
    </source>
</evidence>
<dbReference type="Gene3D" id="3.30.560.10">
    <property type="entry name" value="Glucose Oxidase, domain 3"/>
    <property type="match status" value="2"/>
</dbReference>
<keyword evidence="4" id="KW-0274">FAD</keyword>
<comment type="cofactor">
    <cofactor evidence="1">
        <name>FAD</name>
        <dbReference type="ChEBI" id="CHEBI:57692"/>
    </cofactor>
</comment>
<reference evidence="7" key="1">
    <citation type="submission" date="2023-03" db="EMBL/GenBank/DDBJ databases">
        <title>Massive genome expansion in bonnet fungi (Mycena s.s.) driven by repeated elements and novel gene families across ecological guilds.</title>
        <authorList>
            <consortium name="Lawrence Berkeley National Laboratory"/>
            <person name="Harder C.B."/>
            <person name="Miyauchi S."/>
            <person name="Viragh M."/>
            <person name="Kuo A."/>
            <person name="Thoen E."/>
            <person name="Andreopoulos B."/>
            <person name="Lu D."/>
            <person name="Skrede I."/>
            <person name="Drula E."/>
            <person name="Henrissat B."/>
            <person name="Morin E."/>
            <person name="Kohler A."/>
            <person name="Barry K."/>
            <person name="LaButti K."/>
            <person name="Morin E."/>
            <person name="Salamov A."/>
            <person name="Lipzen A."/>
            <person name="Mereny Z."/>
            <person name="Hegedus B."/>
            <person name="Baldrian P."/>
            <person name="Stursova M."/>
            <person name="Weitz H."/>
            <person name="Taylor A."/>
            <person name="Grigoriev I.V."/>
            <person name="Nagy L.G."/>
            <person name="Martin F."/>
            <person name="Kauserud H."/>
        </authorList>
    </citation>
    <scope>NUCLEOTIDE SEQUENCE</scope>
    <source>
        <strain evidence="7">CBHHK002</strain>
    </source>
</reference>
<comment type="caution">
    <text evidence="7">The sequence shown here is derived from an EMBL/GenBank/DDBJ whole genome shotgun (WGS) entry which is preliminary data.</text>
</comment>
<dbReference type="Pfam" id="PF05199">
    <property type="entry name" value="GMC_oxred_C"/>
    <property type="match status" value="1"/>
</dbReference>
<evidence type="ECO:0000256" key="3">
    <source>
        <dbReference type="ARBA" id="ARBA00022630"/>
    </source>
</evidence>
<feature type="active site" description="Proton acceptor" evidence="5">
    <location>
        <position position="566"/>
    </location>
</feature>
<dbReference type="AlphaFoldDB" id="A0AAD6ZJT6"/>
<evidence type="ECO:0000256" key="4">
    <source>
        <dbReference type="ARBA" id="ARBA00022827"/>
    </source>
</evidence>
<dbReference type="InterPro" id="IPR000172">
    <property type="entry name" value="GMC_OxRdtase_N"/>
</dbReference>
<evidence type="ECO:0000313" key="8">
    <source>
        <dbReference type="Proteomes" id="UP001218218"/>
    </source>
</evidence>
<protein>
    <submittedName>
        <fullName evidence="7">Aryl-alcohol oxidase</fullName>
    </submittedName>
</protein>
<dbReference type="Pfam" id="PF00732">
    <property type="entry name" value="GMC_oxred_N"/>
    <property type="match status" value="1"/>
</dbReference>
<feature type="active site" description="Proton donor" evidence="5">
    <location>
        <position position="522"/>
    </location>
</feature>
<comment type="similarity">
    <text evidence="2">Belongs to the GMC oxidoreductase family.</text>
</comment>
<accession>A0AAD6ZJT6</accession>
<dbReference type="PANTHER" id="PTHR11552">
    <property type="entry name" value="GLUCOSE-METHANOL-CHOLINE GMC OXIDOREDUCTASE"/>
    <property type="match status" value="1"/>
</dbReference>
<sequence>MEAVIIRFIGRHSIYNGLAASELNQRYYATLQDLDVGSSNPRWPRSTTLLRNYPDTLSILLSLAVRELPSIAFGGAGGNVVANRLTENPAFNVLLLEAGPSPEGRLNYTVPFFSVYLRQPGPFDWNSTVLNNRILTYPRGRILGGYGLGYVRGSEDDFNRYARVTGDRGWGWDELQLYIRKNEHWTPPTDNHDQTGQFNPKFHGFHGIDAVSLQGFPSPPDFDDRIAGVTQELSHKFPFNEDINSGSVLGVSWQQSNIKHGFRSSSFTSYLGPEFIARPNLHVLMNAQATRVIQTSTNPIAFRSVELAGGPDDPRKRVTALKEVIISGGTLETPKLLMNSGIGDAKYLTSMGIHPRVDLPQVGTNLSAHVAVSLIYNVNTTQTFDEVLRNATFRNELVTLWNQTGGGGFLGTSYPTHNVFNRLPHDSPIFRNNTDPAAGPRGSVRLTSNDPFTKPLVDVASLTTDFDIFALREAVKMTHRFLNATAWQGYILGPSAMTNLSLGATDAAIETYLRANAAPNGHIVGTASMSPKRAKYGVVDPDLTVKGVKGLRIVDASVLPYLPTGHTMTATYIFSERASDMIKAAWL</sequence>
<evidence type="ECO:0000259" key="6">
    <source>
        <dbReference type="PROSITE" id="PS00624"/>
    </source>
</evidence>
<dbReference type="SUPFAM" id="SSF51905">
    <property type="entry name" value="FAD/NAD(P)-binding domain"/>
    <property type="match status" value="1"/>
</dbReference>
<dbReference type="Proteomes" id="UP001218218">
    <property type="component" value="Unassembled WGS sequence"/>
</dbReference>
<dbReference type="GO" id="GO:0050660">
    <property type="term" value="F:flavin adenine dinucleotide binding"/>
    <property type="evidence" value="ECO:0007669"/>
    <property type="project" value="InterPro"/>
</dbReference>
<organism evidence="7 8">
    <name type="scientific">Mycena albidolilacea</name>
    <dbReference type="NCBI Taxonomy" id="1033008"/>
    <lineage>
        <taxon>Eukaryota</taxon>
        <taxon>Fungi</taxon>
        <taxon>Dikarya</taxon>
        <taxon>Basidiomycota</taxon>
        <taxon>Agaricomycotina</taxon>
        <taxon>Agaricomycetes</taxon>
        <taxon>Agaricomycetidae</taxon>
        <taxon>Agaricales</taxon>
        <taxon>Marasmiineae</taxon>
        <taxon>Mycenaceae</taxon>
        <taxon>Mycena</taxon>
    </lineage>
</organism>
<keyword evidence="8" id="KW-1185">Reference proteome</keyword>
<proteinExistence type="inferred from homology"/>
<dbReference type="PANTHER" id="PTHR11552:SF147">
    <property type="entry name" value="CHOLINE DEHYDROGENASE, MITOCHONDRIAL"/>
    <property type="match status" value="1"/>
</dbReference>
<dbReference type="GO" id="GO:0016614">
    <property type="term" value="F:oxidoreductase activity, acting on CH-OH group of donors"/>
    <property type="evidence" value="ECO:0007669"/>
    <property type="project" value="InterPro"/>
</dbReference>
<evidence type="ECO:0000256" key="2">
    <source>
        <dbReference type="ARBA" id="ARBA00010790"/>
    </source>
</evidence>
<dbReference type="InterPro" id="IPR012132">
    <property type="entry name" value="GMC_OxRdtase"/>
</dbReference>
<dbReference type="PROSITE" id="PS00624">
    <property type="entry name" value="GMC_OXRED_2"/>
    <property type="match status" value="1"/>
</dbReference>
<gene>
    <name evidence="7" type="ORF">DFH08DRAFT_916864</name>
</gene>
<name>A0AAD6ZJT6_9AGAR</name>
<dbReference type="EMBL" id="JARIHO010000042">
    <property type="protein sequence ID" value="KAJ7326356.1"/>
    <property type="molecule type" value="Genomic_DNA"/>
</dbReference>
<keyword evidence="3" id="KW-0285">Flavoprotein</keyword>
<dbReference type="InterPro" id="IPR007867">
    <property type="entry name" value="GMC_OxRtase_C"/>
</dbReference>
<dbReference type="SUPFAM" id="SSF54373">
    <property type="entry name" value="FAD-linked reductases, C-terminal domain"/>
    <property type="match status" value="1"/>
</dbReference>
<evidence type="ECO:0000256" key="1">
    <source>
        <dbReference type="ARBA" id="ARBA00001974"/>
    </source>
</evidence>
<feature type="domain" description="Glucose-methanol-choline oxidoreductase N-terminal" evidence="6">
    <location>
        <begin position="329"/>
        <end position="343"/>
    </location>
</feature>
<evidence type="ECO:0000256" key="5">
    <source>
        <dbReference type="PIRSR" id="PIRSR000137-1"/>
    </source>
</evidence>